<dbReference type="NCBIfam" id="NF008868">
    <property type="entry name" value="PRK11903.1"/>
    <property type="match status" value="1"/>
</dbReference>
<dbReference type="PANTHER" id="PTHR43111:SF1">
    <property type="entry name" value="ALDEHYDE DEHYDROGENASE B-RELATED"/>
    <property type="match status" value="1"/>
</dbReference>
<dbReference type="RefSeq" id="WP_053395475.1">
    <property type="nucleotide sequence ID" value="NZ_LHPJ01000007.1"/>
</dbReference>
<dbReference type="PANTHER" id="PTHR43111">
    <property type="entry name" value="ALDEHYDE DEHYDROGENASE B-RELATED"/>
    <property type="match status" value="1"/>
</dbReference>
<dbReference type="AlphaFoldDB" id="A0A0M0HNT8"/>
<accession>A0A0M0HNT8</accession>
<dbReference type="Pfam" id="PF01575">
    <property type="entry name" value="MaoC_dehydratas"/>
    <property type="match status" value="1"/>
</dbReference>
<dbReference type="Pfam" id="PF00171">
    <property type="entry name" value="Aldedh"/>
    <property type="match status" value="1"/>
</dbReference>
<evidence type="ECO:0000313" key="6">
    <source>
        <dbReference type="Proteomes" id="UP000037515"/>
    </source>
</evidence>
<dbReference type="Proteomes" id="UP000037515">
    <property type="component" value="Unassembled WGS sequence"/>
</dbReference>
<dbReference type="InterPro" id="IPR016163">
    <property type="entry name" value="Ald_DH_C"/>
</dbReference>
<dbReference type="SUPFAM" id="SSF53720">
    <property type="entry name" value="ALDH-like"/>
    <property type="match status" value="1"/>
</dbReference>
<dbReference type="InterPro" id="IPR002539">
    <property type="entry name" value="MaoC-like_dom"/>
</dbReference>
<dbReference type="NCBIfam" id="TIGR02278">
    <property type="entry name" value="PaaN-DH"/>
    <property type="match status" value="1"/>
</dbReference>
<dbReference type="CDD" id="cd07128">
    <property type="entry name" value="ALDH_MaoC-N"/>
    <property type="match status" value="1"/>
</dbReference>
<dbReference type="SUPFAM" id="SSF54637">
    <property type="entry name" value="Thioesterase/thiol ester dehydrase-isomerase"/>
    <property type="match status" value="1"/>
</dbReference>
<feature type="compositionally biased region" description="Gly residues" evidence="2">
    <location>
        <begin position="477"/>
        <end position="488"/>
    </location>
</feature>
<evidence type="ECO:0000256" key="1">
    <source>
        <dbReference type="ARBA" id="ARBA00023002"/>
    </source>
</evidence>
<dbReference type="GO" id="GO:0016620">
    <property type="term" value="F:oxidoreductase activity, acting on the aldehyde or oxo group of donors, NAD or NADP as acceptor"/>
    <property type="evidence" value="ECO:0007669"/>
    <property type="project" value="InterPro"/>
</dbReference>
<proteinExistence type="predicted"/>
<dbReference type="InterPro" id="IPR016161">
    <property type="entry name" value="Ald_DH/histidinol_DH"/>
</dbReference>
<evidence type="ECO:0000259" key="4">
    <source>
        <dbReference type="Pfam" id="PF01575"/>
    </source>
</evidence>
<dbReference type="Gene3D" id="3.10.129.10">
    <property type="entry name" value="Hotdog Thioesterase"/>
    <property type="match status" value="1"/>
</dbReference>
<name>A0A0M0HNT8_VIBNE</name>
<dbReference type="InterPro" id="IPR011966">
    <property type="entry name" value="PaaN-DH"/>
</dbReference>
<sequence length="683" mass="73940">MEQLTSYVAGEWYFGTGKPRVVSSAITGEMLYHVSADGMDTNKVLEYGRERGTKALSGMTFLERANMVKDLAKYLLSRKEEFYVLSQHTGATRVDSWIDIEGGISTLFNYSSLANRELPNDTIWPEDDLIPLSKEGGFAARHFLTSKTGVALHINAYNFPCWGMLEKLAPTWLGGVAAIVKPATETAYLTQAMVKVMLESGLLPEGAIQVVCGSVGDMFEHLDYQDVVTFTGSAQTGQMLRSHPSITQKSIPFTMEADSLNCAILGSDVTPEMPEFKLFVREVTREMTVKAGQKCTAIRRAIVPESLIDDVAKALTSKLEQITVGDPALEGVKMGALVSKSQLNDVKEKVTTLSNSCEVLTGGNEAELIVQGSADGAYYPPTLLRCNNPHDVEEVHSVEAFGPVCTLMPYRDLTDAAALAKKGQGSLVGSIVTACGSVAASLALEVGSSHGRLHVLNEESSKESTGHGSPLPMLVHGGPGRAGGGEEMGGLRGVKHYMQRTAIQGSPTMLAKIGREWVRGADTVSDPIHPFKKYFEDLEIGETLTTARRTITEADIVNFGCLSGDHFYAHMDKIAAKESMFGERVAHGYFVISAAAGLFVEAAPGPVLANYGMEGLRFIEPVKIGDTIQVHLTCKKKIKKRQRSAEEQAQGVVAWDVEVCNQDDKPVALYTILTLVARQNGDF</sequence>
<keyword evidence="1" id="KW-0560">Oxidoreductase</keyword>
<keyword evidence="6" id="KW-1185">Reference proteome</keyword>
<evidence type="ECO:0000313" key="5">
    <source>
        <dbReference type="EMBL" id="KOO03487.1"/>
    </source>
</evidence>
<gene>
    <name evidence="5" type="ORF">AKJ17_09045</name>
</gene>
<dbReference type="PATRIC" id="fig|693.5.peg.1849"/>
<dbReference type="InterPro" id="IPR016162">
    <property type="entry name" value="Ald_DH_N"/>
</dbReference>
<evidence type="ECO:0000259" key="3">
    <source>
        <dbReference type="Pfam" id="PF00171"/>
    </source>
</evidence>
<dbReference type="EMBL" id="LHPJ01000007">
    <property type="protein sequence ID" value="KOO03487.1"/>
    <property type="molecule type" value="Genomic_DNA"/>
</dbReference>
<feature type="domain" description="Aldehyde dehydrogenase" evidence="3">
    <location>
        <begin position="22"/>
        <end position="501"/>
    </location>
</feature>
<reference evidence="6" key="1">
    <citation type="submission" date="2015-08" db="EMBL/GenBank/DDBJ databases">
        <title>Vibrio galatheae sp. nov., a novel member of the Vibrionaceae family isolated from the Solomon Islands.</title>
        <authorList>
            <person name="Giubergia S."/>
            <person name="Machado H."/>
            <person name="Mateiu R.V."/>
            <person name="Gram L."/>
        </authorList>
    </citation>
    <scope>NUCLEOTIDE SEQUENCE [LARGE SCALE GENOMIC DNA]</scope>
    <source>
        <strain evidence="6">DSM 19584</strain>
    </source>
</reference>
<organism evidence="5 6">
    <name type="scientific">Vibrio nereis</name>
    <dbReference type="NCBI Taxonomy" id="693"/>
    <lineage>
        <taxon>Bacteria</taxon>
        <taxon>Pseudomonadati</taxon>
        <taxon>Pseudomonadota</taxon>
        <taxon>Gammaproteobacteria</taxon>
        <taxon>Vibrionales</taxon>
        <taxon>Vibrionaceae</taxon>
        <taxon>Vibrio</taxon>
    </lineage>
</organism>
<dbReference type="OrthoDB" id="9759612at2"/>
<feature type="domain" description="MaoC-like" evidence="4">
    <location>
        <begin position="540"/>
        <end position="650"/>
    </location>
</feature>
<dbReference type="STRING" id="693.AKJ17_09045"/>
<protein>
    <submittedName>
        <fullName evidence="5">Enoyl-CoA hydratase</fullName>
    </submittedName>
</protein>
<evidence type="ECO:0000256" key="2">
    <source>
        <dbReference type="SAM" id="MobiDB-lite"/>
    </source>
</evidence>
<dbReference type="Gene3D" id="3.40.309.10">
    <property type="entry name" value="Aldehyde Dehydrogenase, Chain A, domain 2"/>
    <property type="match status" value="1"/>
</dbReference>
<dbReference type="InterPro" id="IPR029069">
    <property type="entry name" value="HotDog_dom_sf"/>
</dbReference>
<feature type="region of interest" description="Disordered" evidence="2">
    <location>
        <begin position="458"/>
        <end position="488"/>
    </location>
</feature>
<dbReference type="Gene3D" id="3.40.605.10">
    <property type="entry name" value="Aldehyde Dehydrogenase, Chain A, domain 1"/>
    <property type="match status" value="1"/>
</dbReference>
<comment type="caution">
    <text evidence="5">The sequence shown here is derived from an EMBL/GenBank/DDBJ whole genome shotgun (WGS) entry which is preliminary data.</text>
</comment>
<dbReference type="CDD" id="cd03452">
    <property type="entry name" value="MaoC_C"/>
    <property type="match status" value="1"/>
</dbReference>
<dbReference type="InterPro" id="IPR015590">
    <property type="entry name" value="Aldehyde_DH_dom"/>
</dbReference>